<dbReference type="InterPro" id="IPR029047">
    <property type="entry name" value="HSP70_peptide-bd_sf"/>
</dbReference>
<keyword evidence="1" id="KW-0802">TPR repeat</keyword>
<dbReference type="SMART" id="SM00028">
    <property type="entry name" value="TPR"/>
    <property type="match status" value="4"/>
</dbReference>
<dbReference type="SUPFAM" id="SSF48452">
    <property type="entry name" value="TPR-like"/>
    <property type="match status" value="1"/>
</dbReference>
<dbReference type="EMBL" id="CAAHFH010000001">
    <property type="protein sequence ID" value="VGO19019.1"/>
    <property type="molecule type" value="Genomic_DNA"/>
</dbReference>
<dbReference type="InterPro" id="IPR019734">
    <property type="entry name" value="TPR_rpt"/>
</dbReference>
<dbReference type="PROSITE" id="PS50005">
    <property type="entry name" value="TPR"/>
    <property type="match status" value="2"/>
</dbReference>
<reference evidence="2 3" key="1">
    <citation type="submission" date="2019-04" db="EMBL/GenBank/DDBJ databases">
        <authorList>
            <person name="Van Vliet M D."/>
        </authorList>
    </citation>
    <scope>NUCLEOTIDE SEQUENCE [LARGE SCALE GENOMIC DNA]</scope>
    <source>
        <strain evidence="2 3">F21</strain>
    </source>
</reference>
<evidence type="ECO:0000313" key="2">
    <source>
        <dbReference type="EMBL" id="VGO19019.1"/>
    </source>
</evidence>
<feature type="repeat" description="TPR" evidence="1">
    <location>
        <begin position="148"/>
        <end position="181"/>
    </location>
</feature>
<name>A0A6C2UGH4_9BACT</name>
<keyword evidence="3" id="KW-1185">Reference proteome</keyword>
<sequence length="888" mass="101874">MGAAKAILRMTAQELKETGQKLCKSGQFAEAIPLLKSAADALPDDEHLWEELVVAARDSGQDGQAIEFAKLGIRHHPRSYWLWQELGSRLVKVDKLDEAEKALDNARSLNPGSPWLWRYLIRLHQKRENYAKEIEAWEKLRDLGEMDGADLNSLGIAYYNHENFAKAVEFYQQSATKLPDTSAFFNLGLVFNHPEVSQDADAADAYRCALMLNPNYEAAKERIEATKKKLLPLAESARIEAGGLIKPDECFQFYLNPFEVFQVTELHGNENQNKSIEVDADGVARPQLLPRSGSALDIKAIQRAKKRLLQEIELNDGRVPWLENQPIDKSRALALEDEFLGEEKQGFHRAVFNSPRLLRFLTRGDIEHFLYSDEYFPEEILELLDNEPEFRRFISKPFARQYNFLFARAINSHKLAVVEALLDGRRWVEPEDEDICFAGAYKHTKMLIEWVETKVLNAAKTKPDYSEIAEFIEHLAVAETFNLLPTAFFRDDQSRLVEQIRLIAVAAYNKHSDSELSNRILRLCKRFNFKSADLNKQLDEDFKAIEEILTENRKHSFSAWGQQDQAIYVTHTGIKFAGVAISAADDDQIRIIVVEGPAENHFTTNKKVGYLEISGKDLKRDLLRGTEIDLTFEVSESRDLTFHAYVNSSGQEFSQIFNPTYRAVPVKALAKEAELLDGQLEKEKAEAMENENYDVVEKLEKLVAPVQELTGAAMLLSLTPDDETDERYILEDRKRKLAQELSQLTSGKRIERLRNEYRTEKDEVAGIVNESGNDHERRQLHEVVAQEHTFMNSTNSQKIQAAIDQLHRIRGQILRRTPDFLVNWFQFLANMRESLNDQLQAKNLIEAGKRHIAAEDYDKLLEVNERLHSLLPEDEKDSKEMRHFTNIT</sequence>
<dbReference type="Gene3D" id="1.25.40.10">
    <property type="entry name" value="Tetratricopeptide repeat domain"/>
    <property type="match status" value="2"/>
</dbReference>
<dbReference type="RefSeq" id="WP_136060453.1">
    <property type="nucleotide sequence ID" value="NZ_CAAHFH010000001.1"/>
</dbReference>
<dbReference type="Proteomes" id="UP000346198">
    <property type="component" value="Unassembled WGS sequence"/>
</dbReference>
<dbReference type="AlphaFoldDB" id="A0A6C2UGH4"/>
<dbReference type="InterPro" id="IPR011990">
    <property type="entry name" value="TPR-like_helical_dom_sf"/>
</dbReference>
<feature type="repeat" description="TPR" evidence="1">
    <location>
        <begin position="80"/>
        <end position="113"/>
    </location>
</feature>
<evidence type="ECO:0000256" key="1">
    <source>
        <dbReference type="PROSITE-ProRule" id="PRU00339"/>
    </source>
</evidence>
<protein>
    <submittedName>
        <fullName evidence="2">Uncharacterized protein</fullName>
    </submittedName>
</protein>
<dbReference type="Pfam" id="PF13428">
    <property type="entry name" value="TPR_14"/>
    <property type="match status" value="1"/>
</dbReference>
<gene>
    <name evidence="2" type="ORF">SCARR_01073</name>
</gene>
<dbReference type="Gene3D" id="2.60.34.10">
    <property type="entry name" value="Substrate Binding Domain Of DNAk, Chain A, domain 1"/>
    <property type="match status" value="1"/>
</dbReference>
<proteinExistence type="predicted"/>
<accession>A0A6C2UGH4</accession>
<organism evidence="2 3">
    <name type="scientific">Pontiella sulfatireligans</name>
    <dbReference type="NCBI Taxonomy" id="2750658"/>
    <lineage>
        <taxon>Bacteria</taxon>
        <taxon>Pseudomonadati</taxon>
        <taxon>Kiritimatiellota</taxon>
        <taxon>Kiritimatiellia</taxon>
        <taxon>Kiritimatiellales</taxon>
        <taxon>Pontiellaceae</taxon>
        <taxon>Pontiella</taxon>
    </lineage>
</organism>
<evidence type="ECO:0000313" key="3">
    <source>
        <dbReference type="Proteomes" id="UP000346198"/>
    </source>
</evidence>